<dbReference type="InterPro" id="IPR013761">
    <property type="entry name" value="SAM/pointed_sf"/>
</dbReference>
<comment type="similarity">
    <text evidence="1 3">Belongs to the ETS family.</text>
</comment>
<keyword evidence="2 3" id="KW-0238">DNA-binding</keyword>
<dbReference type="InterPro" id="IPR003118">
    <property type="entry name" value="Pointed_dom"/>
</dbReference>
<dbReference type="FunFam" id="1.10.10.10:FF:000244">
    <property type="entry name" value="ETS-related transcription factor Elf-5 isoform X1"/>
    <property type="match status" value="1"/>
</dbReference>
<dbReference type="OrthoDB" id="5961210at2759"/>
<evidence type="ECO:0000313" key="6">
    <source>
        <dbReference type="Ensembl" id="ENSLLEP00000019337.1"/>
    </source>
</evidence>
<name>A0A8C5MUL0_9ANUR</name>
<dbReference type="PANTHER" id="PTHR11849">
    <property type="entry name" value="ETS"/>
    <property type="match status" value="1"/>
</dbReference>
<reference evidence="6" key="1">
    <citation type="submission" date="2025-08" db="UniProtKB">
        <authorList>
            <consortium name="Ensembl"/>
        </authorList>
    </citation>
    <scope>IDENTIFICATION</scope>
</reference>
<comment type="subcellular location">
    <subcellularLocation>
        <location evidence="3">Nucleus</location>
    </subcellularLocation>
</comment>
<dbReference type="GeneTree" id="ENSGT00940000160980"/>
<dbReference type="GO" id="GO:0030154">
    <property type="term" value="P:cell differentiation"/>
    <property type="evidence" value="ECO:0007669"/>
    <property type="project" value="TreeGrafter"/>
</dbReference>
<dbReference type="PROSITE" id="PS51433">
    <property type="entry name" value="PNT"/>
    <property type="match status" value="1"/>
</dbReference>
<dbReference type="Gene3D" id="1.10.150.50">
    <property type="entry name" value="Transcription Factor, Ets-1"/>
    <property type="match status" value="1"/>
</dbReference>
<dbReference type="Proteomes" id="UP000694569">
    <property type="component" value="Unplaced"/>
</dbReference>
<evidence type="ECO:0000256" key="1">
    <source>
        <dbReference type="ARBA" id="ARBA00005562"/>
    </source>
</evidence>
<dbReference type="InterPro" id="IPR036390">
    <property type="entry name" value="WH_DNA-bd_sf"/>
</dbReference>
<dbReference type="SMART" id="SM00413">
    <property type="entry name" value="ETS"/>
    <property type="match status" value="1"/>
</dbReference>
<reference evidence="6" key="2">
    <citation type="submission" date="2025-09" db="UniProtKB">
        <authorList>
            <consortium name="Ensembl"/>
        </authorList>
    </citation>
    <scope>IDENTIFICATION</scope>
</reference>
<dbReference type="SUPFAM" id="SSF46785">
    <property type="entry name" value="Winged helix' DNA-binding domain"/>
    <property type="match status" value="1"/>
</dbReference>
<dbReference type="InterPro" id="IPR036388">
    <property type="entry name" value="WH-like_DNA-bd_sf"/>
</dbReference>
<evidence type="ECO:0000259" key="5">
    <source>
        <dbReference type="PROSITE" id="PS51433"/>
    </source>
</evidence>
<proteinExistence type="inferred from homology"/>
<feature type="domain" description="ETS" evidence="4">
    <location>
        <begin position="152"/>
        <end position="233"/>
    </location>
</feature>
<dbReference type="GO" id="GO:0005634">
    <property type="term" value="C:nucleus"/>
    <property type="evidence" value="ECO:0007669"/>
    <property type="project" value="UniProtKB-SubCell"/>
</dbReference>
<accession>A0A8C5MUL0</accession>
<keyword evidence="3" id="KW-0539">Nucleus</keyword>
<evidence type="ECO:0000313" key="7">
    <source>
        <dbReference type="Proteomes" id="UP000694569"/>
    </source>
</evidence>
<evidence type="ECO:0000256" key="2">
    <source>
        <dbReference type="ARBA" id="ARBA00023125"/>
    </source>
</evidence>
<dbReference type="GO" id="GO:0000981">
    <property type="term" value="F:DNA-binding transcription factor activity, RNA polymerase II-specific"/>
    <property type="evidence" value="ECO:0007669"/>
    <property type="project" value="TreeGrafter"/>
</dbReference>
<dbReference type="PROSITE" id="PS50061">
    <property type="entry name" value="ETS_DOMAIN_3"/>
    <property type="match status" value="1"/>
</dbReference>
<dbReference type="PROSITE" id="PS00346">
    <property type="entry name" value="ETS_DOMAIN_2"/>
    <property type="match status" value="1"/>
</dbReference>
<evidence type="ECO:0000259" key="4">
    <source>
        <dbReference type="PROSITE" id="PS50061"/>
    </source>
</evidence>
<dbReference type="InterPro" id="IPR046328">
    <property type="entry name" value="ETS_fam"/>
</dbReference>
<feature type="domain" description="PNT" evidence="5">
    <location>
        <begin position="42"/>
        <end position="128"/>
    </location>
</feature>
<dbReference type="PRINTS" id="PR00454">
    <property type="entry name" value="ETSDOMAIN"/>
</dbReference>
<dbReference type="Gene3D" id="1.10.10.10">
    <property type="entry name" value="Winged helix-like DNA-binding domain superfamily/Winged helix DNA-binding domain"/>
    <property type="match status" value="1"/>
</dbReference>
<dbReference type="InterPro" id="IPR000418">
    <property type="entry name" value="Ets_dom"/>
</dbReference>
<dbReference type="Ensembl" id="ENSLLET00000020099.1">
    <property type="protein sequence ID" value="ENSLLEP00000019337.1"/>
    <property type="gene ID" value="ENSLLEG00000011938.1"/>
</dbReference>
<dbReference type="GO" id="GO:0043565">
    <property type="term" value="F:sequence-specific DNA binding"/>
    <property type="evidence" value="ECO:0007669"/>
    <property type="project" value="InterPro"/>
</dbReference>
<keyword evidence="7" id="KW-1185">Reference proteome</keyword>
<sequence>AVELCDILILTSCYCELYGWETLSVIRLYTSHVTEISCIKGCLNFDPSSGIPPLWTSLPPEHWTRHHVCDWLQYCCDSYKLDAAYISFSHFNVLGVQLCSMTKEDFTEAAGICGQHLYSILQDIRTNGEAEGDTEFFECLMWILIILGMQSSHLWEFLRDLLLSSEDTSGILDWEDQEQGIFRVVKSEALAQMWGKRKHNDRMNYEKLSRALRHYYKTGILERVDRRLVYKFGKNSYGWH</sequence>
<dbReference type="Pfam" id="PF02198">
    <property type="entry name" value="SAM_PNT"/>
    <property type="match status" value="1"/>
</dbReference>
<gene>
    <name evidence="6" type="primary">ELF5</name>
</gene>
<dbReference type="Pfam" id="PF00178">
    <property type="entry name" value="Ets"/>
    <property type="match status" value="1"/>
</dbReference>
<organism evidence="6 7">
    <name type="scientific">Leptobrachium leishanense</name>
    <name type="common">Leishan spiny toad</name>
    <dbReference type="NCBI Taxonomy" id="445787"/>
    <lineage>
        <taxon>Eukaryota</taxon>
        <taxon>Metazoa</taxon>
        <taxon>Chordata</taxon>
        <taxon>Craniata</taxon>
        <taxon>Vertebrata</taxon>
        <taxon>Euteleostomi</taxon>
        <taxon>Amphibia</taxon>
        <taxon>Batrachia</taxon>
        <taxon>Anura</taxon>
        <taxon>Pelobatoidea</taxon>
        <taxon>Megophryidae</taxon>
        <taxon>Leptobrachium</taxon>
    </lineage>
</organism>
<dbReference type="SUPFAM" id="SSF47769">
    <property type="entry name" value="SAM/Pointed domain"/>
    <property type="match status" value="1"/>
</dbReference>
<dbReference type="AlphaFoldDB" id="A0A8C5MUL0"/>
<dbReference type="PANTHER" id="PTHR11849:SF15">
    <property type="entry name" value="ETS-RELATED TRANSCRIPTION FACTOR ELF-5"/>
    <property type="match status" value="1"/>
</dbReference>
<protein>
    <submittedName>
        <fullName evidence="6">E74 like ETS transcription factor 5</fullName>
    </submittedName>
</protein>
<dbReference type="SMART" id="SM00251">
    <property type="entry name" value="SAM_PNT"/>
    <property type="match status" value="1"/>
</dbReference>
<evidence type="ECO:0000256" key="3">
    <source>
        <dbReference type="RuleBase" id="RU004019"/>
    </source>
</evidence>